<gene>
    <name evidence="2" type="ordered locus">BURPS1710b_3708</name>
</gene>
<dbReference type="HOGENOM" id="CLU_2491869_0_0_4"/>
<reference evidence="2 3" key="1">
    <citation type="submission" date="2005-09" db="EMBL/GenBank/DDBJ databases">
        <authorList>
            <person name="Woods D.E."/>
            <person name="Nierman W.C."/>
        </authorList>
    </citation>
    <scope>NUCLEOTIDE SEQUENCE [LARGE SCALE GENOMIC DNA]</scope>
    <source>
        <strain evidence="2 3">1710b</strain>
    </source>
</reference>
<protein>
    <submittedName>
        <fullName evidence="2">Uncharacterized protein</fullName>
    </submittedName>
</protein>
<dbReference type="EnsemblBacteria" id="ABA48069">
    <property type="protein sequence ID" value="ABA48069"/>
    <property type="gene ID" value="BURPS1710b_3708"/>
</dbReference>
<sequence>MGTGSGGEARAAARQPPATGCTMSSLSPAASARAACCVRATNAPLTATANGGRAPYAASASATVAPSGSENVCWLTWMSMMAVDVD</sequence>
<dbReference type="Proteomes" id="UP000002700">
    <property type="component" value="Chromosome I"/>
</dbReference>
<organism evidence="2 3">
    <name type="scientific">Burkholderia pseudomallei (strain 1710b)</name>
    <dbReference type="NCBI Taxonomy" id="320372"/>
    <lineage>
        <taxon>Bacteria</taxon>
        <taxon>Pseudomonadati</taxon>
        <taxon>Pseudomonadota</taxon>
        <taxon>Betaproteobacteria</taxon>
        <taxon>Burkholderiales</taxon>
        <taxon>Burkholderiaceae</taxon>
        <taxon>Burkholderia</taxon>
        <taxon>pseudomallei group</taxon>
    </lineage>
</organism>
<evidence type="ECO:0000256" key="1">
    <source>
        <dbReference type="SAM" id="MobiDB-lite"/>
    </source>
</evidence>
<dbReference type="EMBL" id="CP000124">
    <property type="protein sequence ID" value="ABA48069.1"/>
    <property type="molecule type" value="Genomic_DNA"/>
</dbReference>
<dbReference type="AlphaFoldDB" id="Q3JMY1"/>
<evidence type="ECO:0000313" key="2">
    <source>
        <dbReference type="EMBL" id="ABA48069.1"/>
    </source>
</evidence>
<name>Q3JMY1_BURP1</name>
<evidence type="ECO:0000313" key="3">
    <source>
        <dbReference type="Proteomes" id="UP000002700"/>
    </source>
</evidence>
<accession>Q3JMY1</accession>
<dbReference type="KEGG" id="bpm:BURPS1710b_3708"/>
<feature type="region of interest" description="Disordered" evidence="1">
    <location>
        <begin position="1"/>
        <end position="25"/>
    </location>
</feature>
<proteinExistence type="predicted"/>